<accession>A0A0H4VS39</accession>
<evidence type="ECO:0000313" key="4">
    <source>
        <dbReference type="Proteomes" id="UP000036458"/>
    </source>
</evidence>
<dbReference type="Gene3D" id="2.60.120.260">
    <property type="entry name" value="Galactose-binding domain-like"/>
    <property type="match status" value="1"/>
</dbReference>
<dbReference type="OrthoDB" id="5624617at2"/>
<dbReference type="Gene3D" id="3.40.50.1110">
    <property type="entry name" value="SGNH hydrolase"/>
    <property type="match status" value="1"/>
</dbReference>
<dbReference type="PANTHER" id="PTHR30383:SF29">
    <property type="entry name" value="SGNH HYDROLASE-TYPE ESTERASE DOMAIN-CONTAINING PROTEIN"/>
    <property type="match status" value="1"/>
</dbReference>
<sequence>MKQSNLLVPLMGVLLLIYFAVEGGQVTHANVVTKTVAPAATEWHDAQELGVRGLGWPELEKTYTRLPAKAKGQVTDEVWKLGQHSAGAHVQFTSTSKSIKVRWSVRGNNTLNHMAATGVKGVDLYARGPKGWQWVGAGKPTGKKNEAEIVANMAAGQREFLLYLPLYDGVDSVAIGIESGASISGVAKPARKPIVIYGTSITQGACASRAGMAYPAIIGRQLNRETINLGFSGNGKMDQEMATLLTDLDPSLYVLDCLPNMKPEEVLPRTLEVVLLLRASRPDTPILLLENINYAHTWIDLHVSDLVQKKNHNLRQAYAQLKAQGVKQLYYRNNKGLVNTDGEGTVDGVHLTDLGFSQLAGALVKDIKTIDKKSRLP</sequence>
<keyword evidence="4" id="KW-1185">Reference proteome</keyword>
<feature type="domain" description="SGNH hydrolase-type esterase N-terminal" evidence="2">
    <location>
        <begin position="42"/>
        <end position="183"/>
    </location>
</feature>
<dbReference type="InterPro" id="IPR051532">
    <property type="entry name" value="Ester_Hydrolysis_Enzymes"/>
</dbReference>
<dbReference type="InterPro" id="IPR013830">
    <property type="entry name" value="SGNH_hydro"/>
</dbReference>
<dbReference type="GO" id="GO:0016788">
    <property type="term" value="F:hydrolase activity, acting on ester bonds"/>
    <property type="evidence" value="ECO:0007669"/>
    <property type="project" value="UniProtKB-ARBA"/>
</dbReference>
<dbReference type="PANTHER" id="PTHR30383">
    <property type="entry name" value="THIOESTERASE 1/PROTEASE 1/LYSOPHOSPHOLIPASE L1"/>
    <property type="match status" value="1"/>
</dbReference>
<dbReference type="Pfam" id="PF14607">
    <property type="entry name" value="GxDLY"/>
    <property type="match status" value="1"/>
</dbReference>
<dbReference type="SUPFAM" id="SSF52266">
    <property type="entry name" value="SGNH hydrolase"/>
    <property type="match status" value="1"/>
</dbReference>
<dbReference type="RefSeq" id="WP_048921582.1">
    <property type="nucleotide sequence ID" value="NZ_CP010777.1"/>
</dbReference>
<evidence type="ECO:0000259" key="2">
    <source>
        <dbReference type="Pfam" id="PF14607"/>
    </source>
</evidence>
<organism evidence="3 4">
    <name type="scientific">Rufibacter radiotolerans</name>
    <dbReference type="NCBI Taxonomy" id="1379910"/>
    <lineage>
        <taxon>Bacteria</taxon>
        <taxon>Pseudomonadati</taxon>
        <taxon>Bacteroidota</taxon>
        <taxon>Cytophagia</taxon>
        <taxon>Cytophagales</taxon>
        <taxon>Hymenobacteraceae</taxon>
        <taxon>Rufibacter</taxon>
    </lineage>
</organism>
<dbReference type="InterPro" id="IPR032740">
    <property type="entry name" value="GxDLY"/>
</dbReference>
<dbReference type="PATRIC" id="fig|1379910.4.peg.3175"/>
<evidence type="ECO:0000313" key="3">
    <source>
        <dbReference type="EMBL" id="AKQ46579.1"/>
    </source>
</evidence>
<feature type="domain" description="SGNH hydrolase-type esterase" evidence="1">
    <location>
        <begin position="192"/>
        <end position="367"/>
    </location>
</feature>
<dbReference type="AlphaFoldDB" id="A0A0H4VS39"/>
<dbReference type="Proteomes" id="UP000036458">
    <property type="component" value="Chromosome"/>
</dbReference>
<dbReference type="Pfam" id="PF14606">
    <property type="entry name" value="Lipase_GDSL_3"/>
    <property type="match status" value="1"/>
</dbReference>
<dbReference type="KEGG" id="ruf:TH63_14580"/>
<evidence type="ECO:0000259" key="1">
    <source>
        <dbReference type="Pfam" id="PF14606"/>
    </source>
</evidence>
<proteinExistence type="predicted"/>
<gene>
    <name evidence="3" type="ORF">TH63_14580</name>
</gene>
<protein>
    <recommendedName>
        <fullName evidence="5">Hydrolase</fullName>
    </recommendedName>
</protein>
<dbReference type="InterPro" id="IPR036514">
    <property type="entry name" value="SGNH_hydro_sf"/>
</dbReference>
<evidence type="ECO:0008006" key="5">
    <source>
        <dbReference type="Google" id="ProtNLM"/>
    </source>
</evidence>
<name>A0A0H4VS39_9BACT</name>
<reference evidence="3 4" key="1">
    <citation type="submission" date="2015-01" db="EMBL/GenBank/DDBJ databases">
        <title>Rufibacter sp./DG31D/ whole genome sequencing.</title>
        <authorList>
            <person name="Kim M.K."/>
            <person name="Srinivasan S."/>
            <person name="Lee J.-J."/>
        </authorList>
    </citation>
    <scope>NUCLEOTIDE SEQUENCE [LARGE SCALE GENOMIC DNA]</scope>
    <source>
        <strain evidence="3 4">DG31D</strain>
    </source>
</reference>
<dbReference type="EMBL" id="CP010777">
    <property type="protein sequence ID" value="AKQ46579.1"/>
    <property type="molecule type" value="Genomic_DNA"/>
</dbReference>
<dbReference type="STRING" id="1379910.TH63_14580"/>